<gene>
    <name evidence="2" type="ORF">QR680_012875</name>
</gene>
<reference evidence="2" key="1">
    <citation type="submission" date="2023-06" db="EMBL/GenBank/DDBJ databases">
        <title>Genomic analysis of the entomopathogenic nematode Steinernema hermaphroditum.</title>
        <authorList>
            <person name="Schwarz E.M."/>
            <person name="Heppert J.K."/>
            <person name="Baniya A."/>
            <person name="Schwartz H.T."/>
            <person name="Tan C.-H."/>
            <person name="Antoshechkin I."/>
            <person name="Sternberg P.W."/>
            <person name="Goodrich-Blair H."/>
            <person name="Dillman A.R."/>
        </authorList>
    </citation>
    <scope>NUCLEOTIDE SEQUENCE</scope>
    <source>
        <strain evidence="2">PS9179</strain>
        <tissue evidence="2">Whole animal</tissue>
    </source>
</reference>
<organism evidence="2 3">
    <name type="scientific">Steinernema hermaphroditum</name>
    <dbReference type="NCBI Taxonomy" id="289476"/>
    <lineage>
        <taxon>Eukaryota</taxon>
        <taxon>Metazoa</taxon>
        <taxon>Ecdysozoa</taxon>
        <taxon>Nematoda</taxon>
        <taxon>Chromadorea</taxon>
        <taxon>Rhabditida</taxon>
        <taxon>Tylenchina</taxon>
        <taxon>Panagrolaimomorpha</taxon>
        <taxon>Strongyloidoidea</taxon>
        <taxon>Steinernematidae</taxon>
        <taxon>Steinernema</taxon>
    </lineage>
</organism>
<comment type="caution">
    <text evidence="2">The sequence shown here is derived from an EMBL/GenBank/DDBJ whole genome shotgun (WGS) entry which is preliminary data.</text>
</comment>
<dbReference type="AlphaFoldDB" id="A0AA39M1J4"/>
<dbReference type="Pfam" id="PF10259">
    <property type="entry name" value="Rogdi_lz"/>
    <property type="match status" value="1"/>
</dbReference>
<evidence type="ECO:0000313" key="3">
    <source>
        <dbReference type="Proteomes" id="UP001175271"/>
    </source>
</evidence>
<accession>A0AA39M1J4</accession>
<keyword evidence="3" id="KW-1185">Reference proteome</keyword>
<protein>
    <submittedName>
        <fullName evidence="2">Uncharacterized protein</fullName>
    </submittedName>
</protein>
<evidence type="ECO:0000313" key="2">
    <source>
        <dbReference type="EMBL" id="KAK0417199.1"/>
    </source>
</evidence>
<dbReference type="InterPro" id="IPR028241">
    <property type="entry name" value="RAVE2/Rogdi"/>
</dbReference>
<dbReference type="Proteomes" id="UP001175271">
    <property type="component" value="Unassembled WGS sequence"/>
</dbReference>
<dbReference type="PANTHER" id="PTHR13618">
    <property type="entry name" value="LEUCINE ZIPPER CONTAINING TRANSCRIPTION FACTOR LZF1"/>
    <property type="match status" value="1"/>
</dbReference>
<dbReference type="EMBL" id="JAUCMV010000002">
    <property type="protein sequence ID" value="KAK0417199.1"/>
    <property type="molecule type" value="Genomic_DNA"/>
</dbReference>
<comment type="similarity">
    <text evidence="1">Belongs to the rogdi family.</text>
</comment>
<proteinExistence type="inferred from homology"/>
<evidence type="ECO:0000256" key="1">
    <source>
        <dbReference type="ARBA" id="ARBA00005535"/>
    </source>
</evidence>
<name>A0AA39M1J4_9BILA</name>
<sequence>MEFKLGGSEEDLSELSLEPLRPTVAPCSHQPYRSTEEEGEVSHAEKKMAFFEKELCWLQTKQSEETFRAMDGLLKECCRKLCVGNKLDARAHLVHAPPQTEKYTLIQRTGQDQLRVNVVLLAENVIQTDVTLKHPKCPGGVYRATAHPDIQWKLQQIQDAGNLCGYSRIVELSKKCSWCEETAEFFVQICTQIAAAIGAARNTLCVPRKRSLLEICHFPPTKCFNPPPPSDILFSYYLSSSKLVCAAYNIAQRPNGGGQNLTITQADCQLSHISEVLQKLEVAYNPKVDDRARLEDSGKVNKVRVIPAEFVTHPQQTAPENGALLAENAPKVREEGNNRFL</sequence>
<dbReference type="PANTHER" id="PTHR13618:SF1">
    <property type="entry name" value="PROTEIN ROGDI HOMOLOG"/>
    <property type="match status" value="1"/>
</dbReference>
<dbReference type="GO" id="GO:0043291">
    <property type="term" value="C:RAVE complex"/>
    <property type="evidence" value="ECO:0007669"/>
    <property type="project" value="TreeGrafter"/>
</dbReference>